<dbReference type="InterPro" id="IPR016156">
    <property type="entry name" value="FAD/NAD-linked_Rdtase_dimer_sf"/>
</dbReference>
<evidence type="ECO:0000256" key="2">
    <source>
        <dbReference type="ARBA" id="ARBA00022630"/>
    </source>
</evidence>
<proteinExistence type="inferred from homology"/>
<reference evidence="8" key="1">
    <citation type="submission" date="2017-04" db="EMBL/GenBank/DDBJ databases">
        <authorList>
            <person name="Abreu V.A."/>
            <person name="Popin R.V."/>
            <person name="Rigonato J."/>
            <person name="Andreote A.P."/>
            <person name="Schaker P.C."/>
            <person name="Hoff-Risseti C."/>
            <person name="Alvarenga D.O."/>
            <person name="Varani A.M."/>
            <person name="Fiore M.F."/>
        </authorList>
    </citation>
    <scope>NUCLEOTIDE SEQUENCE [LARGE SCALE GENOMIC DNA]</scope>
    <source>
        <strain evidence="8">CENA303</strain>
    </source>
</reference>
<protein>
    <submittedName>
        <fullName evidence="7">Mercuric reductase</fullName>
    </submittedName>
</protein>
<dbReference type="GO" id="GO:0016491">
    <property type="term" value="F:oxidoreductase activity"/>
    <property type="evidence" value="ECO:0007669"/>
    <property type="project" value="InterPro"/>
</dbReference>
<name>A0A1X4GJ05_9CYAN</name>
<dbReference type="AlphaFoldDB" id="A0A1X4GJ05"/>
<dbReference type="GO" id="GO:0000166">
    <property type="term" value="F:nucleotide binding"/>
    <property type="evidence" value="ECO:0007669"/>
    <property type="project" value="UniProtKB-KW"/>
</dbReference>
<comment type="caution">
    <text evidence="7">The sequence shown here is derived from an EMBL/GenBank/DDBJ whole genome shotgun (WGS) entry which is preliminary data.</text>
</comment>
<comment type="similarity">
    <text evidence="1">Belongs to the class-I pyridine nucleotide-disulfide oxidoreductase family.</text>
</comment>
<accession>A0A1X4GJ05</accession>
<evidence type="ECO:0000313" key="8">
    <source>
        <dbReference type="Proteomes" id="UP000192997"/>
    </source>
</evidence>
<dbReference type="SUPFAM" id="SSF55424">
    <property type="entry name" value="FAD/NAD-linked reductases, dimerisation (C-terminal) domain"/>
    <property type="match status" value="1"/>
</dbReference>
<dbReference type="PIRSF" id="PIRSF000350">
    <property type="entry name" value="Mercury_reductase_MerA"/>
    <property type="match status" value="1"/>
</dbReference>
<dbReference type="InterPro" id="IPR023753">
    <property type="entry name" value="FAD/NAD-binding_dom"/>
</dbReference>
<evidence type="ECO:0000256" key="4">
    <source>
        <dbReference type="PIRSR" id="PIRSR000350-3"/>
    </source>
</evidence>
<dbReference type="SUPFAM" id="SSF51905">
    <property type="entry name" value="FAD/NAD(P)-binding domain"/>
    <property type="match status" value="1"/>
</dbReference>
<sequence>MKLDYDIIIIGDSIAGYEAALYAAQLHAKVALVKSQPTYQLNYVYPLRELSRISYQYLEMMGLGICANQSPSTEVIKQLQQSERCLISSYQRAIFYAQGMESQFNLINSLDNLATQGVDIIIGRGEFANSRKPSFRVQGRTLRGSRYLLACGSVTKIPDIENLATTGYVTLTNIWQYLVSANLPKRWVILGGLPQSIEIAQTLVHLGCHIDLVLNHPTVLSYLEPEIVELLMAQLEAEGVSIFREQTVTQTRKIKGQKWVQLKDQAIETDEILIADHQQPKIDNLNLASPRIKSSSDRLITNDKLQTTNPKIYACGDIIGGYDMENIAKYEAKIAVKNALFFPRHRVNYSAIPWIISTQPMVAQVGITELQAKKTYNKNRVLVFKNYFKTTTAGQVKNETTGICKLIVLENGKILGCSIFGQQAEEIINLIALAIAQNLKIDNLENLAVVYPSCSEILTQTAREWSTHKLHKNHLLQEFLQSFLHFRREWKF</sequence>
<evidence type="ECO:0000256" key="1">
    <source>
        <dbReference type="ARBA" id="ARBA00007532"/>
    </source>
</evidence>
<gene>
    <name evidence="7" type="ORF">B7O87_01325</name>
</gene>
<feature type="binding site" evidence="4">
    <location>
        <position position="317"/>
    </location>
    <ligand>
        <name>FAD</name>
        <dbReference type="ChEBI" id="CHEBI:57692"/>
    </ligand>
</feature>
<comment type="cofactor">
    <cofactor evidence="4">
        <name>FAD</name>
        <dbReference type="ChEBI" id="CHEBI:57692"/>
    </cofactor>
    <text evidence="4">Binds 1 FAD per subunit.</text>
</comment>
<dbReference type="InterPro" id="IPR001100">
    <property type="entry name" value="Pyr_nuc-diS_OxRdtase"/>
</dbReference>
<feature type="binding site" evidence="4">
    <location>
        <position position="125"/>
    </location>
    <ligand>
        <name>FAD</name>
        <dbReference type="ChEBI" id="CHEBI:57692"/>
    </ligand>
</feature>
<dbReference type="PRINTS" id="PR00368">
    <property type="entry name" value="FADPNR"/>
</dbReference>
<dbReference type="PANTHER" id="PTHR43014:SF5">
    <property type="entry name" value="GLUTATHIONE REDUCTASE (NADPH)"/>
    <property type="match status" value="1"/>
</dbReference>
<dbReference type="RefSeq" id="WP_009342632.1">
    <property type="nucleotide sequence ID" value="NZ_NBYN01000004.1"/>
</dbReference>
<keyword evidence="4" id="KW-0520">NAD</keyword>
<dbReference type="Proteomes" id="UP000192997">
    <property type="component" value="Unassembled WGS sequence"/>
</dbReference>
<evidence type="ECO:0000313" key="7">
    <source>
        <dbReference type="EMBL" id="OSO97144.1"/>
    </source>
</evidence>
<dbReference type="Pfam" id="PF02852">
    <property type="entry name" value="Pyr_redox_dim"/>
    <property type="match status" value="1"/>
</dbReference>
<dbReference type="InterPro" id="IPR004099">
    <property type="entry name" value="Pyr_nucl-diS_OxRdtase_dimer"/>
</dbReference>
<keyword evidence="4" id="KW-0547">Nucleotide-binding</keyword>
<keyword evidence="2" id="KW-0285">Flavoprotein</keyword>
<feature type="binding site" evidence="4">
    <location>
        <begin position="191"/>
        <end position="198"/>
    </location>
    <ligand>
        <name>NAD(+)</name>
        <dbReference type="ChEBI" id="CHEBI:57540"/>
    </ligand>
</feature>
<evidence type="ECO:0000256" key="3">
    <source>
        <dbReference type="ARBA" id="ARBA00022827"/>
    </source>
</evidence>
<dbReference type="Gene3D" id="3.50.50.60">
    <property type="entry name" value="FAD/NAD(P)-binding domain"/>
    <property type="match status" value="3"/>
</dbReference>
<dbReference type="PANTHER" id="PTHR43014">
    <property type="entry name" value="MERCURIC REDUCTASE"/>
    <property type="match status" value="1"/>
</dbReference>
<dbReference type="Pfam" id="PF07992">
    <property type="entry name" value="Pyr_redox_2"/>
    <property type="match status" value="1"/>
</dbReference>
<feature type="domain" description="Pyridine nucleotide-disulphide oxidoreductase dimerisation" evidence="5">
    <location>
        <begin position="352"/>
        <end position="460"/>
    </location>
</feature>
<feature type="domain" description="FAD/NAD(P)-binding" evidence="6">
    <location>
        <begin position="5"/>
        <end position="323"/>
    </location>
</feature>
<evidence type="ECO:0000259" key="6">
    <source>
        <dbReference type="Pfam" id="PF07992"/>
    </source>
</evidence>
<dbReference type="EMBL" id="NBYN01000004">
    <property type="protein sequence ID" value="OSO97144.1"/>
    <property type="molecule type" value="Genomic_DNA"/>
</dbReference>
<dbReference type="PRINTS" id="PR00411">
    <property type="entry name" value="PNDRDTASEI"/>
</dbReference>
<dbReference type="Gene3D" id="3.30.390.30">
    <property type="match status" value="1"/>
</dbReference>
<keyword evidence="3 4" id="KW-0274">FAD</keyword>
<organism evidence="7 8">
    <name type="scientific">Cylindrospermopsis raciborskii CENA303</name>
    <dbReference type="NCBI Taxonomy" id="1170769"/>
    <lineage>
        <taxon>Bacteria</taxon>
        <taxon>Bacillati</taxon>
        <taxon>Cyanobacteriota</taxon>
        <taxon>Cyanophyceae</taxon>
        <taxon>Nostocales</taxon>
        <taxon>Aphanizomenonaceae</taxon>
        <taxon>Cylindrospermopsis</taxon>
    </lineage>
</organism>
<evidence type="ECO:0000259" key="5">
    <source>
        <dbReference type="Pfam" id="PF02852"/>
    </source>
</evidence>
<dbReference type="InterPro" id="IPR036188">
    <property type="entry name" value="FAD/NAD-bd_sf"/>
</dbReference>